<keyword evidence="8" id="KW-1185">Reference proteome</keyword>
<dbReference type="RefSeq" id="WP_262566517.1">
    <property type="nucleotide sequence ID" value="NZ_JAPFCC010000001.1"/>
</dbReference>
<feature type="transmembrane region" description="Helical" evidence="6">
    <location>
        <begin position="141"/>
        <end position="166"/>
    </location>
</feature>
<feature type="transmembrane region" description="Helical" evidence="6">
    <location>
        <begin position="178"/>
        <end position="196"/>
    </location>
</feature>
<evidence type="ECO:0000256" key="4">
    <source>
        <dbReference type="ARBA" id="ARBA00022989"/>
    </source>
</evidence>
<dbReference type="EMBL" id="JAPFCC010000001">
    <property type="protein sequence ID" value="MCW7551465.1"/>
    <property type="molecule type" value="Genomic_DNA"/>
</dbReference>
<evidence type="ECO:0000256" key="5">
    <source>
        <dbReference type="ARBA" id="ARBA00023136"/>
    </source>
</evidence>
<proteinExistence type="predicted"/>
<keyword evidence="3 6" id="KW-0812">Transmembrane</keyword>
<evidence type="ECO:0000256" key="1">
    <source>
        <dbReference type="ARBA" id="ARBA00004651"/>
    </source>
</evidence>
<dbReference type="InterPro" id="IPR001123">
    <property type="entry name" value="LeuE-type"/>
</dbReference>
<gene>
    <name evidence="7" type="ORF">NX722_02170</name>
</gene>
<sequence>MVENYLAVMLFTFTTMITPGPNNIMMMSSGLNYGVRKSLQHYLGICAGLPAMVAVIGLSFDLIFLEFPFLHDVIKVIGVSYLLYLSYRMATLSISSLQEIHKKPFTFMQAAAFQWVNPKAWTIGTGAIAAYTTDDGALMQVFYITLAFLLAAFPCLAAWLFFGANLKRALKNKFHQKLFNISMALLLALSVLPVITELVSNYLL</sequence>
<dbReference type="Proteomes" id="UP001209854">
    <property type="component" value="Unassembled WGS sequence"/>
</dbReference>
<comment type="caution">
    <text evidence="7">The sequence shown here is derived from an EMBL/GenBank/DDBJ whole genome shotgun (WGS) entry which is preliminary data.</text>
</comment>
<evidence type="ECO:0000256" key="6">
    <source>
        <dbReference type="SAM" id="Phobius"/>
    </source>
</evidence>
<reference evidence="7 8" key="1">
    <citation type="submission" date="2022-10" db="EMBL/GenBank/DDBJ databases">
        <title>High-quality genome sequences of two octocoral-associated bacteria, Endozoicomonas euniceicola EF212 and Endozoicomonas gorgoniicola PS125.</title>
        <authorList>
            <person name="Chiou Y.-J."/>
            <person name="Chen Y.-H."/>
        </authorList>
    </citation>
    <scope>NUCLEOTIDE SEQUENCE [LARGE SCALE GENOMIC DNA]</scope>
    <source>
        <strain evidence="7 8">PS125</strain>
    </source>
</reference>
<evidence type="ECO:0000313" key="7">
    <source>
        <dbReference type="EMBL" id="MCW7551465.1"/>
    </source>
</evidence>
<name>A0ABT3MQ12_9GAMM</name>
<dbReference type="PANTHER" id="PTHR30086:SF20">
    <property type="entry name" value="ARGININE EXPORTER PROTEIN ARGO-RELATED"/>
    <property type="match status" value="1"/>
</dbReference>
<keyword evidence="4 6" id="KW-1133">Transmembrane helix</keyword>
<dbReference type="Pfam" id="PF01810">
    <property type="entry name" value="LysE"/>
    <property type="match status" value="1"/>
</dbReference>
<evidence type="ECO:0000256" key="2">
    <source>
        <dbReference type="ARBA" id="ARBA00022475"/>
    </source>
</evidence>
<protein>
    <submittedName>
        <fullName evidence="7">LysE family translocator</fullName>
    </submittedName>
</protein>
<evidence type="ECO:0000313" key="8">
    <source>
        <dbReference type="Proteomes" id="UP001209854"/>
    </source>
</evidence>
<feature type="transmembrane region" description="Helical" evidence="6">
    <location>
        <begin position="39"/>
        <end position="60"/>
    </location>
</feature>
<feature type="transmembrane region" description="Helical" evidence="6">
    <location>
        <begin position="6"/>
        <end position="27"/>
    </location>
</feature>
<evidence type="ECO:0000256" key="3">
    <source>
        <dbReference type="ARBA" id="ARBA00022692"/>
    </source>
</evidence>
<organism evidence="7 8">
    <name type="scientific">Endozoicomonas gorgoniicola</name>
    <dbReference type="NCBI Taxonomy" id="1234144"/>
    <lineage>
        <taxon>Bacteria</taxon>
        <taxon>Pseudomonadati</taxon>
        <taxon>Pseudomonadota</taxon>
        <taxon>Gammaproteobacteria</taxon>
        <taxon>Oceanospirillales</taxon>
        <taxon>Endozoicomonadaceae</taxon>
        <taxon>Endozoicomonas</taxon>
    </lineage>
</organism>
<accession>A0ABT3MQ12</accession>
<keyword evidence="2" id="KW-1003">Cell membrane</keyword>
<comment type="subcellular location">
    <subcellularLocation>
        <location evidence="1">Cell membrane</location>
        <topology evidence="1">Multi-pass membrane protein</topology>
    </subcellularLocation>
</comment>
<dbReference type="PANTHER" id="PTHR30086">
    <property type="entry name" value="ARGININE EXPORTER PROTEIN ARGO"/>
    <property type="match status" value="1"/>
</dbReference>
<keyword evidence="5 6" id="KW-0472">Membrane</keyword>